<sequence length="499" mass="58111">MIINVSCSSLLSLSTLSSPQISPLFSNKCVNGGIFSKIEGCICPPNFIGPHCEKFTEDDHIYSEFVSLENDSDSPPSQPQPAADSSRQSSKVSIAYQYKENDFKMTDIEKCAPENYPQALCSWSSYRSNNQLYMKISERSQQQQLNYSDDKIVSELLKTYGPWDTNDAVLLNYLFKNNQGEYLLKYNHHSYHKFNEAIGNSLAFVILVHDIDLISIQLLLENIYQPHNYYVIHVDGSYENEEKLEDLFYLVEDIVGRDYMNIAILKNRFKNGWGSIGLVYSEIAGITKLFDMMLEKESTTESKSIFSHVINLSLNDFPIRNISKLENFLHTKDNLISNYIENDFPRYNRLNRTFVQCGKSVGEIKFYVNKGDHNATCGDANDLMNSINRKGYEEGSQWHFITRQFAKYIISNVKPLERLFSMKFSFIPDESYFQIAKSEWIDNNMLWFRYNYRFIPWNKQRLEVSSEEVDLLVKGHDKYFTRKVYSNDVKREIVEKLLQ</sequence>
<keyword evidence="13" id="KW-1133">Transmembrane helix</keyword>
<dbReference type="PROSITE" id="PS00022">
    <property type="entry name" value="EGF_1"/>
    <property type="match status" value="1"/>
</dbReference>
<evidence type="ECO:0000256" key="15">
    <source>
        <dbReference type="ARBA" id="ARBA00023136"/>
    </source>
</evidence>
<evidence type="ECO:0000259" key="21">
    <source>
        <dbReference type="PROSITE" id="PS00022"/>
    </source>
</evidence>
<evidence type="ECO:0000256" key="9">
    <source>
        <dbReference type="ARBA" id="ARBA00022692"/>
    </source>
</evidence>
<dbReference type="UniPathway" id="UPA00755"/>
<feature type="compositionally biased region" description="Low complexity" evidence="20">
    <location>
        <begin position="80"/>
        <end position="90"/>
    </location>
</feature>
<dbReference type="GO" id="GO:0030158">
    <property type="term" value="F:protein xylosyltransferase activity"/>
    <property type="evidence" value="ECO:0007669"/>
    <property type="project" value="UniProtKB-EC"/>
</dbReference>
<reference evidence="22 23" key="1">
    <citation type="journal article" date="2011" name="Genome Res.">
        <title>Phylogeny-wide analysis of social amoeba genomes highlights ancient origins for complex intercellular communication.</title>
        <authorList>
            <person name="Heidel A.J."/>
            <person name="Lawal H.M."/>
            <person name="Felder M."/>
            <person name="Schilde C."/>
            <person name="Helps N.R."/>
            <person name="Tunggal B."/>
            <person name="Rivero F."/>
            <person name="John U."/>
            <person name="Schleicher M."/>
            <person name="Eichinger L."/>
            <person name="Platzer M."/>
            <person name="Noegel A.A."/>
            <person name="Schaap P."/>
            <person name="Gloeckner G."/>
        </authorList>
    </citation>
    <scope>NUCLEOTIDE SEQUENCE [LARGE SCALE GENOMIC DNA]</scope>
    <source>
        <strain evidence="23">ATCC 26659 / Pp 5 / PN500</strain>
    </source>
</reference>
<comment type="similarity">
    <text evidence="5">Belongs to the glycosyltransferase 14 family. XylT subfamily.</text>
</comment>
<comment type="catalytic activity">
    <reaction evidence="19">
        <text>UDP-alpha-D-xylose + L-seryl-[protein] = 3-O-(beta-D-xylosyl)-L-seryl-[protein] + UDP + H(+)</text>
        <dbReference type="Rhea" id="RHEA:50192"/>
        <dbReference type="Rhea" id="RHEA-COMP:9863"/>
        <dbReference type="Rhea" id="RHEA-COMP:12567"/>
        <dbReference type="ChEBI" id="CHEBI:15378"/>
        <dbReference type="ChEBI" id="CHEBI:29999"/>
        <dbReference type="ChEBI" id="CHEBI:57632"/>
        <dbReference type="ChEBI" id="CHEBI:58223"/>
        <dbReference type="ChEBI" id="CHEBI:132085"/>
        <dbReference type="EC" id="2.4.2.26"/>
    </reaction>
</comment>
<evidence type="ECO:0000256" key="1">
    <source>
        <dbReference type="ARBA" id="ARBA00004323"/>
    </source>
</evidence>
<dbReference type="AlphaFoldDB" id="D3AYF7"/>
<evidence type="ECO:0000256" key="18">
    <source>
        <dbReference type="ARBA" id="ARBA00042865"/>
    </source>
</evidence>
<dbReference type="GO" id="GO:0050650">
    <property type="term" value="P:chondroitin sulfate proteoglycan biosynthetic process"/>
    <property type="evidence" value="ECO:0007669"/>
    <property type="project" value="TreeGrafter"/>
</dbReference>
<evidence type="ECO:0000256" key="7">
    <source>
        <dbReference type="ARBA" id="ARBA00022676"/>
    </source>
</evidence>
<dbReference type="GO" id="GO:0005789">
    <property type="term" value="C:endoplasmic reticulum membrane"/>
    <property type="evidence" value="ECO:0007669"/>
    <property type="project" value="UniProtKB-SubCell"/>
</dbReference>
<keyword evidence="9" id="KW-0812">Transmembrane</keyword>
<comment type="pathway">
    <text evidence="4">Glycan metabolism; heparan sulfate biosynthesis.</text>
</comment>
<dbReference type="InterPro" id="IPR000742">
    <property type="entry name" value="EGF"/>
</dbReference>
<evidence type="ECO:0000256" key="16">
    <source>
        <dbReference type="ARBA" id="ARBA00023157"/>
    </source>
</evidence>
<dbReference type="InParanoid" id="D3AYF7"/>
<evidence type="ECO:0000256" key="11">
    <source>
        <dbReference type="ARBA" id="ARBA00022824"/>
    </source>
</evidence>
<accession>D3AYF7</accession>
<evidence type="ECO:0000256" key="17">
    <source>
        <dbReference type="ARBA" id="ARBA00023180"/>
    </source>
</evidence>
<evidence type="ECO:0000313" key="22">
    <source>
        <dbReference type="EMBL" id="EFA85984.1"/>
    </source>
</evidence>
<evidence type="ECO:0000256" key="3">
    <source>
        <dbReference type="ARBA" id="ARBA00004840"/>
    </source>
</evidence>
<dbReference type="InterPro" id="IPR043538">
    <property type="entry name" value="XYLT"/>
</dbReference>
<protein>
    <recommendedName>
        <fullName evidence="6">protein xylosyltransferase</fullName>
        <ecNumber evidence="6">2.4.2.26</ecNumber>
    </recommendedName>
    <alternativeName>
        <fullName evidence="18">Peptide O-xylosyltransferase</fullName>
    </alternativeName>
</protein>
<evidence type="ECO:0000256" key="2">
    <source>
        <dbReference type="ARBA" id="ARBA00004648"/>
    </source>
</evidence>
<dbReference type="Proteomes" id="UP000001396">
    <property type="component" value="Unassembled WGS sequence"/>
</dbReference>
<comment type="caution">
    <text evidence="22">The sequence shown here is derived from an EMBL/GenBank/DDBJ whole genome shotgun (WGS) entry which is preliminary data.</text>
</comment>
<dbReference type="PANTHER" id="PTHR46025">
    <property type="entry name" value="XYLOSYLTRANSFERASE OXT"/>
    <property type="match status" value="1"/>
</dbReference>
<keyword evidence="7" id="KW-0328">Glycosyltransferase</keyword>
<evidence type="ECO:0000256" key="12">
    <source>
        <dbReference type="ARBA" id="ARBA00022968"/>
    </source>
</evidence>
<keyword evidence="12" id="KW-0735">Signal-anchor</keyword>
<evidence type="ECO:0000256" key="14">
    <source>
        <dbReference type="ARBA" id="ARBA00023034"/>
    </source>
</evidence>
<evidence type="ECO:0000256" key="5">
    <source>
        <dbReference type="ARBA" id="ARBA00010195"/>
    </source>
</evidence>
<keyword evidence="14" id="KW-0333">Golgi apparatus</keyword>
<dbReference type="PANTHER" id="PTHR46025:SF3">
    <property type="entry name" value="XYLOSYLTRANSFERASE OXT"/>
    <property type="match status" value="1"/>
</dbReference>
<evidence type="ECO:0000256" key="20">
    <source>
        <dbReference type="SAM" id="MobiDB-lite"/>
    </source>
</evidence>
<proteinExistence type="inferred from homology"/>
<keyword evidence="17" id="KW-0325">Glycoprotein</keyword>
<evidence type="ECO:0000256" key="6">
    <source>
        <dbReference type="ARBA" id="ARBA00011972"/>
    </source>
</evidence>
<gene>
    <name evidence="22" type="primary">gnt10</name>
    <name evidence="22" type="ORF">PPL_01217</name>
</gene>
<comment type="pathway">
    <text evidence="3">Glycan metabolism; chondroitin sulfate biosynthesis.</text>
</comment>
<evidence type="ECO:0000256" key="8">
    <source>
        <dbReference type="ARBA" id="ARBA00022679"/>
    </source>
</evidence>
<dbReference type="Gene3D" id="2.10.25.10">
    <property type="entry name" value="Laminin"/>
    <property type="match status" value="1"/>
</dbReference>
<evidence type="ECO:0000256" key="13">
    <source>
        <dbReference type="ARBA" id="ARBA00022989"/>
    </source>
</evidence>
<dbReference type="STRING" id="670386.D3AYF7"/>
<dbReference type="EMBL" id="ADBJ01000004">
    <property type="protein sequence ID" value="EFA85984.1"/>
    <property type="molecule type" value="Genomic_DNA"/>
</dbReference>
<keyword evidence="16" id="KW-1015">Disulfide bond</keyword>
<dbReference type="GO" id="GO:0015012">
    <property type="term" value="P:heparan sulfate proteoglycan biosynthetic process"/>
    <property type="evidence" value="ECO:0007669"/>
    <property type="project" value="UniProtKB-UniPathway"/>
</dbReference>
<evidence type="ECO:0000256" key="4">
    <source>
        <dbReference type="ARBA" id="ARBA00005093"/>
    </source>
</evidence>
<feature type="domain" description="EGF-like" evidence="21">
    <location>
        <begin position="41"/>
        <end position="52"/>
    </location>
</feature>
<comment type="subcellular location">
    <subcellularLocation>
        <location evidence="2">Endoplasmic reticulum membrane</location>
        <topology evidence="2">Single-pass type II membrane protein</topology>
    </subcellularLocation>
    <subcellularLocation>
        <location evidence="1">Golgi apparatus membrane</location>
        <topology evidence="1">Single-pass type II membrane protein</topology>
    </subcellularLocation>
</comment>
<evidence type="ECO:0000256" key="19">
    <source>
        <dbReference type="ARBA" id="ARBA00047847"/>
    </source>
</evidence>
<dbReference type="EC" id="2.4.2.26" evidence="6"/>
<dbReference type="SUPFAM" id="SSF57196">
    <property type="entry name" value="EGF/Laminin"/>
    <property type="match status" value="1"/>
</dbReference>
<evidence type="ECO:0000256" key="10">
    <source>
        <dbReference type="ARBA" id="ARBA00022723"/>
    </source>
</evidence>
<keyword evidence="15" id="KW-0472">Membrane</keyword>
<feature type="region of interest" description="Disordered" evidence="20">
    <location>
        <begin position="68"/>
        <end position="91"/>
    </location>
</feature>
<dbReference type="GO" id="GO:0000139">
    <property type="term" value="C:Golgi membrane"/>
    <property type="evidence" value="ECO:0007669"/>
    <property type="project" value="UniProtKB-SubCell"/>
</dbReference>
<organism evidence="22 23">
    <name type="scientific">Heterostelium pallidum (strain ATCC 26659 / Pp 5 / PN500)</name>
    <name type="common">Cellular slime mold</name>
    <name type="synonym">Polysphondylium pallidum</name>
    <dbReference type="NCBI Taxonomy" id="670386"/>
    <lineage>
        <taxon>Eukaryota</taxon>
        <taxon>Amoebozoa</taxon>
        <taxon>Evosea</taxon>
        <taxon>Eumycetozoa</taxon>
        <taxon>Dictyostelia</taxon>
        <taxon>Acytosteliales</taxon>
        <taxon>Acytosteliaceae</taxon>
        <taxon>Heterostelium</taxon>
    </lineage>
</organism>
<evidence type="ECO:0000313" key="23">
    <source>
        <dbReference type="Proteomes" id="UP000001396"/>
    </source>
</evidence>
<dbReference type="CDD" id="cd00054">
    <property type="entry name" value="EGF_CA"/>
    <property type="match status" value="1"/>
</dbReference>
<dbReference type="UniPathway" id="UPA00756"/>
<keyword evidence="10" id="KW-0479">Metal-binding</keyword>
<dbReference type="RefSeq" id="XP_020438090.1">
    <property type="nucleotide sequence ID" value="XM_020572232.1"/>
</dbReference>
<name>D3AYF7_HETP5</name>
<keyword evidence="23" id="KW-1185">Reference proteome</keyword>
<keyword evidence="8 22" id="KW-0808">Transferase</keyword>
<keyword evidence="11" id="KW-0256">Endoplasmic reticulum</keyword>
<dbReference type="InterPro" id="IPR003406">
    <property type="entry name" value="Glyco_trans_14"/>
</dbReference>
<dbReference type="GeneID" id="31356747"/>
<dbReference type="GO" id="GO:0046872">
    <property type="term" value="F:metal ion binding"/>
    <property type="evidence" value="ECO:0007669"/>
    <property type="project" value="UniProtKB-KW"/>
</dbReference>
<dbReference type="Pfam" id="PF02485">
    <property type="entry name" value="Branch"/>
    <property type="match status" value="1"/>
</dbReference>
<dbReference type="OMA" id="SAPSICC"/>